<evidence type="ECO:0000313" key="9">
    <source>
        <dbReference type="Proteomes" id="UP000027138"/>
    </source>
</evidence>
<evidence type="ECO:0000256" key="5">
    <source>
        <dbReference type="ARBA" id="ARBA00023136"/>
    </source>
</evidence>
<evidence type="ECO:0000256" key="6">
    <source>
        <dbReference type="RuleBase" id="RU363077"/>
    </source>
</evidence>
<gene>
    <name evidence="8" type="ORF">JCGZ_03407</name>
</gene>
<evidence type="ECO:0000256" key="2">
    <source>
        <dbReference type="ARBA" id="ARBA00007635"/>
    </source>
</evidence>
<evidence type="ECO:0000256" key="1">
    <source>
        <dbReference type="ARBA" id="ARBA00004141"/>
    </source>
</evidence>
<comment type="similarity">
    <text evidence="2 6">Belongs to the drug/metabolite transporter (DMT) superfamily. Plant drug/metabolite exporter (P-DME) (TC 2.A.7.4) family.</text>
</comment>
<dbReference type="KEGG" id="jcu:105632272"/>
<dbReference type="Pfam" id="PF00892">
    <property type="entry name" value="EamA"/>
    <property type="match status" value="2"/>
</dbReference>
<dbReference type="EMBL" id="KK914336">
    <property type="protein sequence ID" value="KDP39876.1"/>
    <property type="molecule type" value="Genomic_DNA"/>
</dbReference>
<feature type="transmembrane region" description="Helical" evidence="6">
    <location>
        <begin position="45"/>
        <end position="66"/>
    </location>
</feature>
<dbReference type="Proteomes" id="UP000027138">
    <property type="component" value="Unassembled WGS sequence"/>
</dbReference>
<evidence type="ECO:0000259" key="7">
    <source>
        <dbReference type="Pfam" id="PF00892"/>
    </source>
</evidence>
<dbReference type="GO" id="GO:0022857">
    <property type="term" value="F:transmembrane transporter activity"/>
    <property type="evidence" value="ECO:0007669"/>
    <property type="project" value="InterPro"/>
</dbReference>
<dbReference type="GO" id="GO:0016020">
    <property type="term" value="C:membrane"/>
    <property type="evidence" value="ECO:0007669"/>
    <property type="project" value="UniProtKB-SubCell"/>
</dbReference>
<dbReference type="InterPro" id="IPR037185">
    <property type="entry name" value="EmrE-like"/>
</dbReference>
<protein>
    <recommendedName>
        <fullName evidence="6">WAT1-related protein</fullName>
    </recommendedName>
</protein>
<dbReference type="PANTHER" id="PTHR31218">
    <property type="entry name" value="WAT1-RELATED PROTEIN"/>
    <property type="match status" value="1"/>
</dbReference>
<evidence type="ECO:0000256" key="4">
    <source>
        <dbReference type="ARBA" id="ARBA00022989"/>
    </source>
</evidence>
<feature type="domain" description="EamA" evidence="7">
    <location>
        <begin position="185"/>
        <end position="324"/>
    </location>
</feature>
<keyword evidence="5 6" id="KW-0472">Membrane</keyword>
<sequence length="350" mass="38307">MVWYMKKELLEDLAIVGGLIGVQFVYAGNSIFLSYLMSLGFTPSTIVIFTTFATFLFTSPFAVYFERKKWPKELSYKLMIQLVLISFAGVTLFQTLFMKGIKLTSPALATAMPNLAPGLIFLIAWVARLEKVKLNCIYSKVKISGTLVCVVGALLMSVMHSSKQTKDTQLLIPPPNVIFDKEKIIGCLYLMAAVFVLSSNVVLQAYTLGNFPAPMSLCAITSIIGVIITAVIQWFQDPNFGIALPLMPLTNLIGFSFLSGAVTGASVSFNGWAMKKRGPVLVSMFSPIGTVISVVLSLITLGETIRLGSLAGMLLMFTGLYFVLWAKGKEGYLDEMGMESEYDPKKPLLS</sequence>
<feature type="transmembrane region" description="Helical" evidence="6">
    <location>
        <begin position="78"/>
        <end position="97"/>
    </location>
</feature>
<feature type="transmembrane region" description="Helical" evidence="6">
    <location>
        <begin position="255"/>
        <end position="273"/>
    </location>
</feature>
<keyword evidence="3 6" id="KW-0812">Transmembrane</keyword>
<proteinExistence type="inferred from homology"/>
<evidence type="ECO:0000313" key="8">
    <source>
        <dbReference type="EMBL" id="KDP39876.1"/>
    </source>
</evidence>
<accession>A0A067KUJ1</accession>
<feature type="domain" description="EamA" evidence="7">
    <location>
        <begin position="19"/>
        <end position="157"/>
    </location>
</feature>
<dbReference type="InterPro" id="IPR030184">
    <property type="entry name" value="WAT1-related"/>
</dbReference>
<dbReference type="InterPro" id="IPR000620">
    <property type="entry name" value="EamA_dom"/>
</dbReference>
<dbReference type="OrthoDB" id="642067at2759"/>
<keyword evidence="9" id="KW-1185">Reference proteome</keyword>
<feature type="transmembrane region" description="Helical" evidence="6">
    <location>
        <begin position="215"/>
        <end position="235"/>
    </location>
</feature>
<dbReference type="STRING" id="180498.A0A067KUJ1"/>
<name>A0A067KUJ1_JATCU</name>
<feature type="transmembrane region" description="Helical" evidence="6">
    <location>
        <begin position="12"/>
        <end position="33"/>
    </location>
</feature>
<evidence type="ECO:0000256" key="3">
    <source>
        <dbReference type="ARBA" id="ARBA00022692"/>
    </source>
</evidence>
<reference evidence="8 9" key="1">
    <citation type="journal article" date="2014" name="PLoS ONE">
        <title>Global Analysis of Gene Expression Profiles in Physic Nut (Jatropha curcas L.) Seedlings Exposed to Salt Stress.</title>
        <authorList>
            <person name="Zhang L."/>
            <person name="Zhang C."/>
            <person name="Wu P."/>
            <person name="Chen Y."/>
            <person name="Li M."/>
            <person name="Jiang H."/>
            <person name="Wu G."/>
        </authorList>
    </citation>
    <scope>NUCLEOTIDE SEQUENCE [LARGE SCALE GENOMIC DNA]</scope>
    <source>
        <strain evidence="9">cv. GZQX0401</strain>
        <tissue evidence="8">Young leaves</tissue>
    </source>
</reference>
<dbReference type="AlphaFoldDB" id="A0A067KUJ1"/>
<feature type="transmembrane region" description="Helical" evidence="6">
    <location>
        <begin position="307"/>
        <end position="326"/>
    </location>
</feature>
<organism evidence="8 9">
    <name type="scientific">Jatropha curcas</name>
    <name type="common">Barbados nut</name>
    <dbReference type="NCBI Taxonomy" id="180498"/>
    <lineage>
        <taxon>Eukaryota</taxon>
        <taxon>Viridiplantae</taxon>
        <taxon>Streptophyta</taxon>
        <taxon>Embryophyta</taxon>
        <taxon>Tracheophyta</taxon>
        <taxon>Spermatophyta</taxon>
        <taxon>Magnoliopsida</taxon>
        <taxon>eudicotyledons</taxon>
        <taxon>Gunneridae</taxon>
        <taxon>Pentapetalae</taxon>
        <taxon>rosids</taxon>
        <taxon>fabids</taxon>
        <taxon>Malpighiales</taxon>
        <taxon>Euphorbiaceae</taxon>
        <taxon>Crotonoideae</taxon>
        <taxon>Jatropheae</taxon>
        <taxon>Jatropha</taxon>
    </lineage>
</organism>
<keyword evidence="4 6" id="KW-1133">Transmembrane helix</keyword>
<feature type="transmembrane region" description="Helical" evidence="6">
    <location>
        <begin position="183"/>
        <end position="203"/>
    </location>
</feature>
<dbReference type="SUPFAM" id="SSF103481">
    <property type="entry name" value="Multidrug resistance efflux transporter EmrE"/>
    <property type="match status" value="2"/>
</dbReference>
<feature type="transmembrane region" description="Helical" evidence="6">
    <location>
        <begin position="280"/>
        <end position="301"/>
    </location>
</feature>
<feature type="transmembrane region" description="Helical" evidence="6">
    <location>
        <begin position="109"/>
        <end position="129"/>
    </location>
</feature>
<feature type="transmembrane region" description="Helical" evidence="6">
    <location>
        <begin position="141"/>
        <end position="163"/>
    </location>
</feature>
<comment type="subcellular location">
    <subcellularLocation>
        <location evidence="1 6">Membrane</location>
        <topology evidence="1 6">Multi-pass membrane protein</topology>
    </subcellularLocation>
</comment>